<dbReference type="EMBL" id="CYRY02031668">
    <property type="protein sequence ID" value="VCX06394.1"/>
    <property type="molecule type" value="Genomic_DNA"/>
</dbReference>
<evidence type="ECO:0000313" key="2">
    <source>
        <dbReference type="Proteomes" id="UP000269945"/>
    </source>
</evidence>
<protein>
    <submittedName>
        <fullName evidence="1">Uncharacterized protein</fullName>
    </submittedName>
</protein>
<sequence>CSGLSKSGASPLCCTVFGDPLWIQVVLDGGTGVTYTVLSGNTSLAEFTTLRGLLPYNLTLDQAAQQRIGPGMHHLEIRATSNTTTSAPSRNITVHFMEPLSGLQASW</sequence>
<keyword evidence="2" id="KW-1185">Reference proteome</keyword>
<accession>A0A9X9LZE4</accession>
<dbReference type="AlphaFoldDB" id="A0A9X9LZE4"/>
<reference evidence="1 2" key="1">
    <citation type="submission" date="2018-10" db="EMBL/GenBank/DDBJ databases">
        <authorList>
            <person name="Ekblom R."/>
            <person name="Jareborg N."/>
        </authorList>
    </citation>
    <scope>NUCLEOTIDE SEQUENCE [LARGE SCALE GENOMIC DNA]</scope>
    <source>
        <tissue evidence="1">Muscle</tissue>
    </source>
</reference>
<gene>
    <name evidence="1" type="ORF">BN2614_LOCUS1</name>
</gene>
<proteinExistence type="predicted"/>
<comment type="caution">
    <text evidence="1">The sequence shown here is derived from an EMBL/GenBank/DDBJ whole genome shotgun (WGS) entry which is preliminary data.</text>
</comment>
<name>A0A9X9LZE4_GULGU</name>
<evidence type="ECO:0000313" key="1">
    <source>
        <dbReference type="EMBL" id="VCX06394.1"/>
    </source>
</evidence>
<feature type="non-terminal residue" evidence="1">
    <location>
        <position position="107"/>
    </location>
</feature>
<feature type="non-terminal residue" evidence="1">
    <location>
        <position position="1"/>
    </location>
</feature>
<organism evidence="1 2">
    <name type="scientific">Gulo gulo</name>
    <name type="common">Wolverine</name>
    <name type="synonym">Gluton</name>
    <dbReference type="NCBI Taxonomy" id="48420"/>
    <lineage>
        <taxon>Eukaryota</taxon>
        <taxon>Metazoa</taxon>
        <taxon>Chordata</taxon>
        <taxon>Craniata</taxon>
        <taxon>Vertebrata</taxon>
        <taxon>Euteleostomi</taxon>
        <taxon>Mammalia</taxon>
        <taxon>Eutheria</taxon>
        <taxon>Laurasiatheria</taxon>
        <taxon>Carnivora</taxon>
        <taxon>Caniformia</taxon>
        <taxon>Musteloidea</taxon>
        <taxon>Mustelidae</taxon>
        <taxon>Guloninae</taxon>
        <taxon>Gulo</taxon>
    </lineage>
</organism>
<dbReference type="Proteomes" id="UP000269945">
    <property type="component" value="Unassembled WGS sequence"/>
</dbReference>